<evidence type="ECO:0000313" key="1">
    <source>
        <dbReference type="EMBL" id="KAB7506428.1"/>
    </source>
</evidence>
<protein>
    <submittedName>
        <fullName evidence="1">Uncharacterized protein</fullName>
    </submittedName>
</protein>
<keyword evidence="2" id="KW-1185">Reference proteome</keyword>
<reference evidence="1 2" key="1">
    <citation type="journal article" date="2019" name="PLoS Biol.">
        <title>Sex chromosomes control vertical transmission of feminizing Wolbachia symbionts in an isopod.</title>
        <authorList>
            <person name="Becking T."/>
            <person name="Chebbi M.A."/>
            <person name="Giraud I."/>
            <person name="Moumen B."/>
            <person name="Laverre T."/>
            <person name="Caubet Y."/>
            <person name="Peccoud J."/>
            <person name="Gilbert C."/>
            <person name="Cordaux R."/>
        </authorList>
    </citation>
    <scope>NUCLEOTIDE SEQUENCE [LARGE SCALE GENOMIC DNA]</scope>
    <source>
        <strain evidence="1">ANa2</strain>
        <tissue evidence="1">Whole body excluding digestive tract and cuticle</tissue>
    </source>
</reference>
<proteinExistence type="predicted"/>
<accession>A0A5N5TJU8</accession>
<dbReference type="Proteomes" id="UP000326759">
    <property type="component" value="Unassembled WGS sequence"/>
</dbReference>
<sequence>MLQQVFHYYLLPFSRLKIFYYYLPF</sequence>
<comment type="caution">
    <text evidence="1">The sequence shown here is derived from an EMBL/GenBank/DDBJ whole genome shotgun (WGS) entry which is preliminary data.</text>
</comment>
<gene>
    <name evidence="1" type="ORF">Anas_01693</name>
</gene>
<dbReference type="AlphaFoldDB" id="A0A5N5TJU8"/>
<evidence type="ECO:0000313" key="2">
    <source>
        <dbReference type="Proteomes" id="UP000326759"/>
    </source>
</evidence>
<dbReference type="EMBL" id="SEYY01000816">
    <property type="protein sequence ID" value="KAB7506428.1"/>
    <property type="molecule type" value="Genomic_DNA"/>
</dbReference>
<organism evidence="1 2">
    <name type="scientific">Armadillidium nasatum</name>
    <dbReference type="NCBI Taxonomy" id="96803"/>
    <lineage>
        <taxon>Eukaryota</taxon>
        <taxon>Metazoa</taxon>
        <taxon>Ecdysozoa</taxon>
        <taxon>Arthropoda</taxon>
        <taxon>Crustacea</taxon>
        <taxon>Multicrustacea</taxon>
        <taxon>Malacostraca</taxon>
        <taxon>Eumalacostraca</taxon>
        <taxon>Peracarida</taxon>
        <taxon>Isopoda</taxon>
        <taxon>Oniscidea</taxon>
        <taxon>Crinocheta</taxon>
        <taxon>Armadillidiidae</taxon>
        <taxon>Armadillidium</taxon>
    </lineage>
</organism>
<name>A0A5N5TJU8_9CRUS</name>